<comment type="similarity">
    <text evidence="7">Belongs to the binding-protein-dependent transport system permease family.</text>
</comment>
<evidence type="ECO:0000259" key="9">
    <source>
        <dbReference type="PROSITE" id="PS50928"/>
    </source>
</evidence>
<evidence type="ECO:0000256" key="3">
    <source>
        <dbReference type="ARBA" id="ARBA00022475"/>
    </source>
</evidence>
<dbReference type="Proteomes" id="UP001501490">
    <property type="component" value="Unassembled WGS sequence"/>
</dbReference>
<dbReference type="Gene3D" id="1.10.3720.10">
    <property type="entry name" value="MetI-like"/>
    <property type="match status" value="1"/>
</dbReference>
<evidence type="ECO:0000256" key="7">
    <source>
        <dbReference type="RuleBase" id="RU363032"/>
    </source>
</evidence>
<feature type="transmembrane region" description="Helical" evidence="7">
    <location>
        <begin position="44"/>
        <end position="65"/>
    </location>
</feature>
<gene>
    <name evidence="10" type="ORF">GCM10022236_49770</name>
</gene>
<comment type="caution">
    <text evidence="10">The sequence shown here is derived from an EMBL/GenBank/DDBJ whole genome shotgun (WGS) entry which is preliminary data.</text>
</comment>
<feature type="domain" description="ABC transmembrane type-1" evidence="9">
    <location>
        <begin position="103"/>
        <end position="319"/>
    </location>
</feature>
<evidence type="ECO:0000313" key="10">
    <source>
        <dbReference type="EMBL" id="GAA3641172.1"/>
    </source>
</evidence>
<evidence type="ECO:0000256" key="4">
    <source>
        <dbReference type="ARBA" id="ARBA00022692"/>
    </source>
</evidence>
<keyword evidence="11" id="KW-1185">Reference proteome</keyword>
<evidence type="ECO:0000256" key="2">
    <source>
        <dbReference type="ARBA" id="ARBA00022448"/>
    </source>
</evidence>
<feature type="transmembrane region" description="Helical" evidence="7">
    <location>
        <begin position="300"/>
        <end position="324"/>
    </location>
</feature>
<reference evidence="11" key="1">
    <citation type="journal article" date="2019" name="Int. J. Syst. Evol. Microbiol.">
        <title>The Global Catalogue of Microorganisms (GCM) 10K type strain sequencing project: providing services to taxonomists for standard genome sequencing and annotation.</title>
        <authorList>
            <consortium name="The Broad Institute Genomics Platform"/>
            <consortium name="The Broad Institute Genome Sequencing Center for Infectious Disease"/>
            <person name="Wu L."/>
            <person name="Ma J."/>
        </authorList>
    </citation>
    <scope>NUCLEOTIDE SEQUENCE [LARGE SCALE GENOMIC DNA]</scope>
    <source>
        <strain evidence="11">JCM 16929</strain>
    </source>
</reference>
<feature type="transmembrane region" description="Helical" evidence="7">
    <location>
        <begin position="107"/>
        <end position="129"/>
    </location>
</feature>
<dbReference type="InterPro" id="IPR000515">
    <property type="entry name" value="MetI-like"/>
</dbReference>
<dbReference type="Pfam" id="PF00528">
    <property type="entry name" value="BPD_transp_1"/>
    <property type="match status" value="1"/>
</dbReference>
<keyword evidence="2 7" id="KW-0813">Transport</keyword>
<feature type="transmembrane region" description="Helical" evidence="7">
    <location>
        <begin position="192"/>
        <end position="217"/>
    </location>
</feature>
<comment type="subcellular location">
    <subcellularLocation>
        <location evidence="1 7">Cell membrane</location>
        <topology evidence="1 7">Multi-pass membrane protein</topology>
    </subcellularLocation>
</comment>
<sequence>MSADVMAPPAAGPPERDRPTPPGPTPASAAPVARGGARLSDNGYALALMAPAAVFLTVFVAWPVIRLIVDSFFDVDALAGTRAFVGVGNYAKALGSPDFLAAAARTLVYTVLVVTAEFVLGLATALLFNALGERSRIFRTIFLYPLMIAPVVAGLLWRFLLIDNFGIVGAVLTQLGILDDPNQIGWLSNPDIVLFSVAIPDIWLTTSFMTLVLFAGLQNLPGDLIEAARLDGIGGWRLLTRIMLPLLRPVIAVALIVRGVDAAKAFDVILIQTNGGPEQASTTLSLLIYQTMVRFGEPGLASAMSVLYMIVMLVVAVVAIATIWRPGKET</sequence>
<dbReference type="PROSITE" id="PS50928">
    <property type="entry name" value="ABC_TM1"/>
    <property type="match status" value="1"/>
</dbReference>
<dbReference type="PANTHER" id="PTHR43005:SF2">
    <property type="entry name" value="INTEGRAL MEMBRANE SUGAR TRANSPORT PROTEIN"/>
    <property type="match status" value="1"/>
</dbReference>
<keyword evidence="5 7" id="KW-1133">Transmembrane helix</keyword>
<dbReference type="SUPFAM" id="SSF161098">
    <property type="entry name" value="MetI-like"/>
    <property type="match status" value="1"/>
</dbReference>
<feature type="transmembrane region" description="Helical" evidence="7">
    <location>
        <begin position="238"/>
        <end position="257"/>
    </location>
</feature>
<organism evidence="10 11">
    <name type="scientific">Microlunatus ginsengisoli</name>
    <dbReference type="NCBI Taxonomy" id="363863"/>
    <lineage>
        <taxon>Bacteria</taxon>
        <taxon>Bacillati</taxon>
        <taxon>Actinomycetota</taxon>
        <taxon>Actinomycetes</taxon>
        <taxon>Propionibacteriales</taxon>
        <taxon>Propionibacteriaceae</taxon>
        <taxon>Microlunatus</taxon>
    </lineage>
</organism>
<feature type="transmembrane region" description="Helical" evidence="7">
    <location>
        <begin position="141"/>
        <end position="160"/>
    </location>
</feature>
<dbReference type="CDD" id="cd06261">
    <property type="entry name" value="TM_PBP2"/>
    <property type="match status" value="1"/>
</dbReference>
<dbReference type="EMBL" id="BAABAB010000051">
    <property type="protein sequence ID" value="GAA3641172.1"/>
    <property type="molecule type" value="Genomic_DNA"/>
</dbReference>
<dbReference type="PANTHER" id="PTHR43005">
    <property type="entry name" value="BLR7065 PROTEIN"/>
    <property type="match status" value="1"/>
</dbReference>
<dbReference type="InterPro" id="IPR035906">
    <property type="entry name" value="MetI-like_sf"/>
</dbReference>
<protein>
    <submittedName>
        <fullName evidence="10">Sugar ABC transporter permease</fullName>
    </submittedName>
</protein>
<evidence type="ECO:0000256" key="6">
    <source>
        <dbReference type="ARBA" id="ARBA00023136"/>
    </source>
</evidence>
<keyword evidence="6 7" id="KW-0472">Membrane</keyword>
<proteinExistence type="inferred from homology"/>
<evidence type="ECO:0000256" key="1">
    <source>
        <dbReference type="ARBA" id="ARBA00004651"/>
    </source>
</evidence>
<name>A0ABP7AUZ8_9ACTN</name>
<accession>A0ABP7AUZ8</accession>
<evidence type="ECO:0000256" key="8">
    <source>
        <dbReference type="SAM" id="MobiDB-lite"/>
    </source>
</evidence>
<evidence type="ECO:0000256" key="5">
    <source>
        <dbReference type="ARBA" id="ARBA00022989"/>
    </source>
</evidence>
<keyword evidence="3" id="KW-1003">Cell membrane</keyword>
<evidence type="ECO:0000313" key="11">
    <source>
        <dbReference type="Proteomes" id="UP001501490"/>
    </source>
</evidence>
<keyword evidence="4 7" id="KW-0812">Transmembrane</keyword>
<feature type="region of interest" description="Disordered" evidence="8">
    <location>
        <begin position="1"/>
        <end position="34"/>
    </location>
</feature>